<feature type="compositionally biased region" description="Acidic residues" evidence="1">
    <location>
        <begin position="386"/>
        <end position="399"/>
    </location>
</feature>
<feature type="region of interest" description="Disordered" evidence="1">
    <location>
        <begin position="385"/>
        <end position="416"/>
    </location>
</feature>
<evidence type="ECO:0000313" key="3">
    <source>
        <dbReference type="Proteomes" id="UP000028545"/>
    </source>
</evidence>
<organism evidence="2 3">
    <name type="scientific">Pseudallescheria apiosperma</name>
    <name type="common">Scedosporium apiospermum</name>
    <dbReference type="NCBI Taxonomy" id="563466"/>
    <lineage>
        <taxon>Eukaryota</taxon>
        <taxon>Fungi</taxon>
        <taxon>Dikarya</taxon>
        <taxon>Ascomycota</taxon>
        <taxon>Pezizomycotina</taxon>
        <taxon>Sordariomycetes</taxon>
        <taxon>Hypocreomycetidae</taxon>
        <taxon>Microascales</taxon>
        <taxon>Microascaceae</taxon>
        <taxon>Scedosporium</taxon>
    </lineage>
</organism>
<feature type="region of interest" description="Disordered" evidence="1">
    <location>
        <begin position="320"/>
        <end position="352"/>
    </location>
</feature>
<proteinExistence type="predicted"/>
<dbReference type="RefSeq" id="XP_016645071.1">
    <property type="nucleotide sequence ID" value="XM_016785193.1"/>
</dbReference>
<dbReference type="HOGENOM" id="CLU_539859_0_0_1"/>
<accession>A0A084GD60</accession>
<reference evidence="2 3" key="1">
    <citation type="journal article" date="2014" name="Genome Announc.">
        <title>Draft genome sequence of the pathogenic fungus Scedosporium apiospermum.</title>
        <authorList>
            <person name="Vandeputte P."/>
            <person name="Ghamrawi S."/>
            <person name="Rechenmann M."/>
            <person name="Iltis A."/>
            <person name="Giraud S."/>
            <person name="Fleury M."/>
            <person name="Thornton C."/>
            <person name="Delhaes L."/>
            <person name="Meyer W."/>
            <person name="Papon N."/>
            <person name="Bouchara J.P."/>
        </authorList>
    </citation>
    <scope>NUCLEOTIDE SEQUENCE [LARGE SCALE GENOMIC DNA]</scope>
    <source>
        <strain evidence="2 3">IHEM 14462</strain>
    </source>
</reference>
<dbReference type="GeneID" id="27721135"/>
<dbReference type="EMBL" id="JOWA01000085">
    <property type="protein sequence ID" value="KEZ45272.1"/>
    <property type="molecule type" value="Genomic_DNA"/>
</dbReference>
<evidence type="ECO:0000256" key="1">
    <source>
        <dbReference type="SAM" id="MobiDB-lite"/>
    </source>
</evidence>
<dbReference type="Proteomes" id="UP000028545">
    <property type="component" value="Unassembled WGS sequence"/>
</dbReference>
<feature type="region of interest" description="Disordered" evidence="1">
    <location>
        <begin position="360"/>
        <end position="379"/>
    </location>
</feature>
<sequence length="505" mass="56232">MKVPHTSSRSQRDSSFGFPGLVDLYRSKMHSNQVNRPTHFPTNVQVYGPNKVAYDFSTDPYGRLDGSSLTEGEELPALVADQSMLNSLGHVNGSSSTKDEELPALTADQGFVQLPQFSQGNANQDHVDRAKPEGVTFGHLDCGRPAYPDYMLRYPFFDPSLNLVRKRKVFDRDSHRDDATTGIWADPKRTMEHDLRPLSELLTLEEEGSGAKSPTPQRIRDNASRPQVNDIWSDPKTVMEYDLVKDPLWFQLDRVVHQFPWDKEIDSPKPRLHRHQEVARKPVSDIWSDPKTVMEYDLAKDPLWFQLDRVVHRYSWEQEEIDASDPSIEDDAGHGWDVSTDNGWDTFGDDETAYSDELTDSEQFGGWYEDGANSTWGDWVDSDLQTAEDSEGQSDESQPDEASSAPSDDQEVSQVATAGAPTDVFDEPIGQASHAQHIPQQGTTHGAARDTCPVGTVVIHYEGGAGEAGNRTITVLKAQATGWVIVAQVSGHLNSGEIHLLPSLF</sequence>
<dbReference type="KEGG" id="sapo:SAPIO_CDS2063"/>
<keyword evidence="3" id="KW-1185">Reference proteome</keyword>
<protein>
    <submittedName>
        <fullName evidence="2">Uncharacterized protein</fullName>
    </submittedName>
</protein>
<dbReference type="VEuPathDB" id="FungiDB:SAPIO_CDS2063"/>
<gene>
    <name evidence="2" type="ORF">SAPIO_CDS2063</name>
</gene>
<name>A0A084GD60_PSEDA</name>
<feature type="compositionally biased region" description="Polar residues" evidence="1">
    <location>
        <begin position="400"/>
        <end position="416"/>
    </location>
</feature>
<feature type="region of interest" description="Disordered" evidence="1">
    <location>
        <begin position="203"/>
        <end position="230"/>
    </location>
</feature>
<feature type="compositionally biased region" description="Acidic residues" evidence="1">
    <location>
        <begin position="320"/>
        <end position="330"/>
    </location>
</feature>
<dbReference type="AlphaFoldDB" id="A0A084GD60"/>
<comment type="caution">
    <text evidence="2">The sequence shown here is derived from an EMBL/GenBank/DDBJ whole genome shotgun (WGS) entry which is preliminary data.</text>
</comment>
<evidence type="ECO:0000313" key="2">
    <source>
        <dbReference type="EMBL" id="KEZ45272.1"/>
    </source>
</evidence>